<keyword evidence="7" id="KW-0560">Oxidoreductase</keyword>
<keyword evidence="8" id="KW-0149">Chlorophyll biosynthesis</keyword>
<evidence type="ECO:0000256" key="9">
    <source>
        <dbReference type="ARBA" id="ARBA00024059"/>
    </source>
</evidence>
<feature type="domain" description="NAD(P)-binding" evidence="12">
    <location>
        <begin position="29"/>
        <end position="229"/>
    </location>
</feature>
<accession>A0ABN9VKN9</accession>
<keyword evidence="6" id="KW-0809">Transit peptide</keyword>
<name>A0ABN9VKN9_9DINO</name>
<evidence type="ECO:0000256" key="10">
    <source>
        <dbReference type="ARBA" id="ARBA00024089"/>
    </source>
</evidence>
<evidence type="ECO:0000256" key="6">
    <source>
        <dbReference type="ARBA" id="ARBA00022946"/>
    </source>
</evidence>
<dbReference type="PANTHER" id="PTHR47378">
    <property type="entry name" value="DIVINYL CHLOROPHYLLIDE A 8-VINYL-REDUCTASE, CHLOROPLASTIC"/>
    <property type="match status" value="1"/>
</dbReference>
<keyword evidence="4" id="KW-0934">Plastid</keyword>
<sequence>RPRPRSAAVARLASAVGLEGPKMNVVVFGATGYIGRAVVQELAARGHEVVAFAREKSGIGGEQSATDVQASFGEYSNVKVITGDVMDEASLASALGKLGRVDGAVCCLASRSGGRKDSFDIDYQATINCHKAVKQAGGAHFVLLSAICVQKPLLAFQEAKLKAEAYIKENSGDMAYYLVQPTAFFKSLLGQVKGVKGGAPYVMFGDGSVACKPISEEDLAAFICDCFWDPAVKNSTLPVGGPGKAMTFREQGVLLHESIGKEPNLISVPTALFDVINGVLDFLAGLWPEKLSDVAEYGKIG</sequence>
<organism evidence="13 14">
    <name type="scientific">Prorocentrum cordatum</name>
    <dbReference type="NCBI Taxonomy" id="2364126"/>
    <lineage>
        <taxon>Eukaryota</taxon>
        <taxon>Sar</taxon>
        <taxon>Alveolata</taxon>
        <taxon>Dinophyceae</taxon>
        <taxon>Prorocentrales</taxon>
        <taxon>Prorocentraceae</taxon>
        <taxon>Prorocentrum</taxon>
    </lineage>
</organism>
<gene>
    <name evidence="13" type="ORF">PCOR1329_LOCUS58089</name>
</gene>
<evidence type="ECO:0000313" key="14">
    <source>
        <dbReference type="Proteomes" id="UP001189429"/>
    </source>
</evidence>
<evidence type="ECO:0000256" key="4">
    <source>
        <dbReference type="ARBA" id="ARBA00022640"/>
    </source>
</evidence>
<protein>
    <recommendedName>
        <fullName evidence="10">Divinyl chlorophyllide a 8-vinyl-reductase, chloroplastic</fullName>
        <ecNumber evidence="9">1.3.1.75</ecNumber>
    </recommendedName>
</protein>
<evidence type="ECO:0000256" key="11">
    <source>
        <dbReference type="ARBA" id="ARBA00049498"/>
    </source>
</evidence>
<evidence type="ECO:0000313" key="13">
    <source>
        <dbReference type="EMBL" id="CAK0872710.1"/>
    </source>
</evidence>
<dbReference type="Pfam" id="PF13460">
    <property type="entry name" value="NAD_binding_10"/>
    <property type="match status" value="1"/>
</dbReference>
<comment type="subcellular location">
    <subcellularLocation>
        <location evidence="1">Plastid</location>
        <location evidence="1">Chloroplast</location>
    </subcellularLocation>
</comment>
<proteinExistence type="predicted"/>
<dbReference type="Proteomes" id="UP001189429">
    <property type="component" value="Unassembled WGS sequence"/>
</dbReference>
<comment type="catalytic activity">
    <reaction evidence="11">
        <text>protochlorophyllide a + NADP(+) = 3,8-divinyl protochlorophyllide a + NADPH + H(+)</text>
        <dbReference type="Rhea" id="RHEA:48884"/>
        <dbReference type="ChEBI" id="CHEBI:15378"/>
        <dbReference type="ChEBI" id="CHEBI:57783"/>
        <dbReference type="ChEBI" id="CHEBI:58349"/>
        <dbReference type="ChEBI" id="CHEBI:58632"/>
        <dbReference type="ChEBI" id="CHEBI:83350"/>
        <dbReference type="EC" id="1.3.1.75"/>
    </reaction>
</comment>
<evidence type="ECO:0000259" key="12">
    <source>
        <dbReference type="Pfam" id="PF13460"/>
    </source>
</evidence>
<evidence type="ECO:0000256" key="1">
    <source>
        <dbReference type="ARBA" id="ARBA00004229"/>
    </source>
</evidence>
<comment type="pathway">
    <text evidence="2">Porphyrin-containing compound metabolism; chlorophyll biosynthesis.</text>
</comment>
<feature type="non-terminal residue" evidence="13">
    <location>
        <position position="1"/>
    </location>
</feature>
<keyword evidence="14" id="KW-1185">Reference proteome</keyword>
<dbReference type="Gene3D" id="3.40.50.720">
    <property type="entry name" value="NAD(P)-binding Rossmann-like Domain"/>
    <property type="match status" value="1"/>
</dbReference>
<evidence type="ECO:0000256" key="3">
    <source>
        <dbReference type="ARBA" id="ARBA00022528"/>
    </source>
</evidence>
<evidence type="ECO:0000256" key="2">
    <source>
        <dbReference type="ARBA" id="ARBA00005173"/>
    </source>
</evidence>
<keyword evidence="5" id="KW-0521">NADP</keyword>
<dbReference type="EMBL" id="CAUYUJ010017193">
    <property type="protein sequence ID" value="CAK0872710.1"/>
    <property type="molecule type" value="Genomic_DNA"/>
</dbReference>
<feature type="non-terminal residue" evidence="13">
    <location>
        <position position="301"/>
    </location>
</feature>
<dbReference type="CDD" id="cd05243">
    <property type="entry name" value="SDR_a5"/>
    <property type="match status" value="1"/>
</dbReference>
<dbReference type="SUPFAM" id="SSF51735">
    <property type="entry name" value="NAD(P)-binding Rossmann-fold domains"/>
    <property type="match status" value="1"/>
</dbReference>
<reference evidence="13" key="1">
    <citation type="submission" date="2023-10" db="EMBL/GenBank/DDBJ databases">
        <authorList>
            <person name="Chen Y."/>
            <person name="Shah S."/>
            <person name="Dougan E. K."/>
            <person name="Thang M."/>
            <person name="Chan C."/>
        </authorList>
    </citation>
    <scope>NUCLEOTIDE SEQUENCE [LARGE SCALE GENOMIC DNA]</scope>
</reference>
<comment type="caution">
    <text evidence="13">The sequence shown here is derived from an EMBL/GenBank/DDBJ whole genome shotgun (WGS) entry which is preliminary data.</text>
</comment>
<dbReference type="InterPro" id="IPR036291">
    <property type="entry name" value="NAD(P)-bd_dom_sf"/>
</dbReference>
<evidence type="ECO:0000256" key="7">
    <source>
        <dbReference type="ARBA" id="ARBA00023002"/>
    </source>
</evidence>
<evidence type="ECO:0000256" key="5">
    <source>
        <dbReference type="ARBA" id="ARBA00022857"/>
    </source>
</evidence>
<keyword evidence="3" id="KW-0150">Chloroplast</keyword>
<evidence type="ECO:0000256" key="8">
    <source>
        <dbReference type="ARBA" id="ARBA00023171"/>
    </source>
</evidence>
<dbReference type="InterPro" id="IPR044201">
    <property type="entry name" value="DVR-like"/>
</dbReference>
<dbReference type="InterPro" id="IPR016040">
    <property type="entry name" value="NAD(P)-bd_dom"/>
</dbReference>
<dbReference type="PANTHER" id="PTHR47378:SF1">
    <property type="entry name" value="DIVINYL CHLOROPHYLLIDE A 8-VINYL-REDUCTASE, CHLOROPLASTIC"/>
    <property type="match status" value="1"/>
</dbReference>
<dbReference type="EC" id="1.3.1.75" evidence="9"/>